<sequence>MASVSAAKKQKEEEETKKERGENLEEKAPPPGRPGFSADMYNSYLRMFYCVFLSSFAAISFEQSQG</sequence>
<proteinExistence type="predicted"/>
<evidence type="ECO:0000313" key="2">
    <source>
        <dbReference type="EMBL" id="VDD96645.1"/>
    </source>
</evidence>
<protein>
    <submittedName>
        <fullName evidence="4">CLN6 transmembrane ER protein</fullName>
    </submittedName>
</protein>
<evidence type="ECO:0000256" key="1">
    <source>
        <dbReference type="SAM" id="MobiDB-lite"/>
    </source>
</evidence>
<dbReference type="WBParaSite" id="EVEC_0001215801-mRNA-1">
    <property type="protein sequence ID" value="EVEC_0001215801-mRNA-1"/>
    <property type="gene ID" value="EVEC_0001215801"/>
</dbReference>
<organism evidence="4">
    <name type="scientific">Enterobius vermicularis</name>
    <name type="common">Human pinworm</name>
    <dbReference type="NCBI Taxonomy" id="51028"/>
    <lineage>
        <taxon>Eukaryota</taxon>
        <taxon>Metazoa</taxon>
        <taxon>Ecdysozoa</taxon>
        <taxon>Nematoda</taxon>
        <taxon>Chromadorea</taxon>
        <taxon>Rhabditida</taxon>
        <taxon>Spirurina</taxon>
        <taxon>Oxyuridomorpha</taxon>
        <taxon>Oxyuroidea</taxon>
        <taxon>Oxyuridae</taxon>
        <taxon>Enterobius</taxon>
    </lineage>
</organism>
<dbReference type="AlphaFoldDB" id="A0A0N4VMK0"/>
<dbReference type="EMBL" id="UXUI01011972">
    <property type="protein sequence ID" value="VDD96645.1"/>
    <property type="molecule type" value="Genomic_DNA"/>
</dbReference>
<evidence type="ECO:0000313" key="3">
    <source>
        <dbReference type="Proteomes" id="UP000274131"/>
    </source>
</evidence>
<reference evidence="2 3" key="2">
    <citation type="submission" date="2018-10" db="EMBL/GenBank/DDBJ databases">
        <authorList>
            <consortium name="Pathogen Informatics"/>
        </authorList>
    </citation>
    <scope>NUCLEOTIDE SEQUENCE [LARGE SCALE GENOMIC DNA]</scope>
</reference>
<keyword evidence="3" id="KW-1185">Reference proteome</keyword>
<accession>A0A0N4VMK0</accession>
<feature type="compositionally biased region" description="Basic and acidic residues" evidence="1">
    <location>
        <begin position="9"/>
        <end position="28"/>
    </location>
</feature>
<dbReference type="Proteomes" id="UP000274131">
    <property type="component" value="Unassembled WGS sequence"/>
</dbReference>
<feature type="region of interest" description="Disordered" evidence="1">
    <location>
        <begin position="1"/>
        <end position="36"/>
    </location>
</feature>
<reference evidence="4" key="1">
    <citation type="submission" date="2017-02" db="UniProtKB">
        <authorList>
            <consortium name="WormBaseParasite"/>
        </authorList>
    </citation>
    <scope>IDENTIFICATION</scope>
</reference>
<name>A0A0N4VMK0_ENTVE</name>
<evidence type="ECO:0000313" key="4">
    <source>
        <dbReference type="WBParaSite" id="EVEC_0001215801-mRNA-1"/>
    </source>
</evidence>
<gene>
    <name evidence="2" type="ORF">EVEC_LOCUS11396</name>
</gene>